<feature type="transmembrane region" description="Helical" evidence="1">
    <location>
        <begin position="122"/>
        <end position="142"/>
    </location>
</feature>
<keyword evidence="1" id="KW-1133">Transmembrane helix</keyword>
<feature type="transmembrane region" description="Helical" evidence="1">
    <location>
        <begin position="6"/>
        <end position="32"/>
    </location>
</feature>
<organism evidence="2 3">
    <name type="scientific">Aureibacillus halotolerans</name>
    <dbReference type="NCBI Taxonomy" id="1508390"/>
    <lineage>
        <taxon>Bacteria</taxon>
        <taxon>Bacillati</taxon>
        <taxon>Bacillota</taxon>
        <taxon>Bacilli</taxon>
        <taxon>Bacillales</taxon>
        <taxon>Bacillaceae</taxon>
        <taxon>Aureibacillus</taxon>
    </lineage>
</organism>
<dbReference type="OrthoDB" id="2375575at2"/>
<gene>
    <name evidence="2" type="ORF">EV213_102319</name>
</gene>
<feature type="transmembrane region" description="Helical" evidence="1">
    <location>
        <begin position="79"/>
        <end position="102"/>
    </location>
</feature>
<sequence length="155" mass="17230">MAPLDLHFIIPTITTALIVISATLVAIGWYLVKKKKYDAHINVMKTAALFAIVFFIIYVSRSIFLGNTKFGGPDFLVPYYTAFLIGHILLATTGGVFGLVTLSLGYKERYKKHKRIGPITSVIWFCTAVTGTIVYLMLYILFPDGSITNLFDAIL</sequence>
<dbReference type="PANTHER" id="PTHR37692">
    <property type="entry name" value="HYPOTHETICAL MEMBRANE SPANNING PROTEIN"/>
    <property type="match status" value="1"/>
</dbReference>
<dbReference type="Pfam" id="PF04238">
    <property type="entry name" value="DUF420"/>
    <property type="match status" value="1"/>
</dbReference>
<dbReference type="EMBL" id="SNYJ01000002">
    <property type="protein sequence ID" value="TDQ42288.1"/>
    <property type="molecule type" value="Genomic_DNA"/>
</dbReference>
<evidence type="ECO:0000313" key="3">
    <source>
        <dbReference type="Proteomes" id="UP000295632"/>
    </source>
</evidence>
<proteinExistence type="predicted"/>
<keyword evidence="3" id="KW-1185">Reference proteome</keyword>
<dbReference type="PANTHER" id="PTHR37692:SF1">
    <property type="entry name" value="DUF420 DOMAIN-CONTAINING PROTEIN"/>
    <property type="match status" value="1"/>
</dbReference>
<keyword evidence="1" id="KW-0472">Membrane</keyword>
<accession>A0A4R6U6Z7</accession>
<comment type="caution">
    <text evidence="2">The sequence shown here is derived from an EMBL/GenBank/DDBJ whole genome shotgun (WGS) entry which is preliminary data.</text>
</comment>
<protein>
    <submittedName>
        <fullName evidence="2">Putative membrane protein</fullName>
    </submittedName>
</protein>
<dbReference type="AlphaFoldDB" id="A0A4R6U6Z7"/>
<keyword evidence="1" id="KW-0812">Transmembrane</keyword>
<reference evidence="2 3" key="1">
    <citation type="submission" date="2019-03" db="EMBL/GenBank/DDBJ databases">
        <title>Genomic Encyclopedia of Type Strains, Phase IV (KMG-IV): sequencing the most valuable type-strain genomes for metagenomic binning, comparative biology and taxonomic classification.</title>
        <authorList>
            <person name="Goeker M."/>
        </authorList>
    </citation>
    <scope>NUCLEOTIDE SEQUENCE [LARGE SCALE GENOMIC DNA]</scope>
    <source>
        <strain evidence="2 3">DSM 28697</strain>
    </source>
</reference>
<dbReference type="Proteomes" id="UP000295632">
    <property type="component" value="Unassembled WGS sequence"/>
</dbReference>
<feature type="transmembrane region" description="Helical" evidence="1">
    <location>
        <begin position="39"/>
        <end position="59"/>
    </location>
</feature>
<evidence type="ECO:0000313" key="2">
    <source>
        <dbReference type="EMBL" id="TDQ42288.1"/>
    </source>
</evidence>
<name>A0A4R6U6Z7_9BACI</name>
<dbReference type="InterPro" id="IPR007352">
    <property type="entry name" value="DUF420"/>
</dbReference>
<evidence type="ECO:0000256" key="1">
    <source>
        <dbReference type="SAM" id="Phobius"/>
    </source>
</evidence>
<dbReference type="RefSeq" id="WP_133579167.1">
    <property type="nucleotide sequence ID" value="NZ_SNYJ01000002.1"/>
</dbReference>